<keyword evidence="8 10" id="KW-0413">Isomerase</keyword>
<evidence type="ECO:0000256" key="9">
    <source>
        <dbReference type="ARBA" id="ARBA00023277"/>
    </source>
</evidence>
<keyword evidence="7 10" id="KW-0520">NAD</keyword>
<keyword evidence="13" id="KW-1185">Reference proteome</keyword>
<dbReference type="GO" id="GO:0003978">
    <property type="term" value="F:UDP-glucose 4-epimerase activity"/>
    <property type="evidence" value="ECO:0007669"/>
    <property type="project" value="UniProtKB-UniRule"/>
</dbReference>
<name>A0A7H1N3Z7_9PROT</name>
<organism evidence="12 13">
    <name type="scientific">Defluviicoccus vanus</name>
    <dbReference type="NCBI Taxonomy" id="111831"/>
    <lineage>
        <taxon>Bacteria</taxon>
        <taxon>Pseudomonadati</taxon>
        <taxon>Pseudomonadota</taxon>
        <taxon>Alphaproteobacteria</taxon>
        <taxon>Rhodospirillales</taxon>
        <taxon>Rhodospirillaceae</taxon>
        <taxon>Defluviicoccus</taxon>
    </lineage>
</organism>
<proteinExistence type="inferred from homology"/>
<dbReference type="UniPathway" id="UPA00214"/>
<evidence type="ECO:0000256" key="5">
    <source>
        <dbReference type="ARBA" id="ARBA00013189"/>
    </source>
</evidence>
<dbReference type="RefSeq" id="WP_190260912.1">
    <property type="nucleotide sequence ID" value="NZ_CP053923.1"/>
</dbReference>
<dbReference type="PANTHER" id="PTHR43725">
    <property type="entry name" value="UDP-GLUCOSE 4-EPIMERASE"/>
    <property type="match status" value="1"/>
</dbReference>
<dbReference type="Proteomes" id="UP000516369">
    <property type="component" value="Chromosome"/>
</dbReference>
<comment type="catalytic activity">
    <reaction evidence="1 10">
        <text>UDP-alpha-D-glucose = UDP-alpha-D-galactose</text>
        <dbReference type="Rhea" id="RHEA:22168"/>
        <dbReference type="ChEBI" id="CHEBI:58885"/>
        <dbReference type="ChEBI" id="CHEBI:66914"/>
        <dbReference type="EC" id="5.1.3.2"/>
    </reaction>
</comment>
<comment type="subunit">
    <text evidence="10">Homodimer.</text>
</comment>
<keyword evidence="9 10" id="KW-0119">Carbohydrate metabolism</keyword>
<dbReference type="PANTHER" id="PTHR43725:SF53">
    <property type="entry name" value="UDP-ARABINOSE 4-EPIMERASE 1"/>
    <property type="match status" value="1"/>
</dbReference>
<evidence type="ECO:0000256" key="7">
    <source>
        <dbReference type="ARBA" id="ARBA00023027"/>
    </source>
</evidence>
<evidence type="ECO:0000256" key="10">
    <source>
        <dbReference type="RuleBase" id="RU366046"/>
    </source>
</evidence>
<evidence type="ECO:0000313" key="12">
    <source>
        <dbReference type="EMBL" id="QNT70433.1"/>
    </source>
</evidence>
<comment type="cofactor">
    <cofactor evidence="2 10">
        <name>NAD(+)</name>
        <dbReference type="ChEBI" id="CHEBI:57540"/>
    </cofactor>
</comment>
<dbReference type="Gene3D" id="3.40.50.720">
    <property type="entry name" value="NAD(P)-binding Rossmann-like Domain"/>
    <property type="match status" value="1"/>
</dbReference>
<dbReference type="GO" id="GO:0033499">
    <property type="term" value="P:galactose catabolic process via UDP-galactose, Leloir pathway"/>
    <property type="evidence" value="ECO:0007669"/>
    <property type="project" value="TreeGrafter"/>
</dbReference>
<feature type="domain" description="NAD-dependent epimerase/dehydratase" evidence="11">
    <location>
        <begin position="8"/>
        <end position="256"/>
    </location>
</feature>
<evidence type="ECO:0000256" key="4">
    <source>
        <dbReference type="ARBA" id="ARBA00007637"/>
    </source>
</evidence>
<dbReference type="Pfam" id="PF01370">
    <property type="entry name" value="Epimerase"/>
    <property type="match status" value="1"/>
</dbReference>
<evidence type="ECO:0000256" key="6">
    <source>
        <dbReference type="ARBA" id="ARBA00018569"/>
    </source>
</evidence>
<comment type="similarity">
    <text evidence="4 10">Belongs to the NAD(P)-dependent epimerase/dehydratase family.</text>
</comment>
<comment type="pathway">
    <text evidence="3 10">Carbohydrate metabolism; galactose metabolism.</text>
</comment>
<dbReference type="AlphaFoldDB" id="A0A7H1N3Z7"/>
<dbReference type="Gene3D" id="3.90.25.10">
    <property type="entry name" value="UDP-galactose 4-epimerase, domain 1"/>
    <property type="match status" value="1"/>
</dbReference>
<dbReference type="InterPro" id="IPR036291">
    <property type="entry name" value="NAD(P)-bd_dom_sf"/>
</dbReference>
<dbReference type="EC" id="5.1.3.2" evidence="5 10"/>
<dbReference type="InterPro" id="IPR001509">
    <property type="entry name" value="Epimerase_deHydtase"/>
</dbReference>
<dbReference type="SUPFAM" id="SSF51735">
    <property type="entry name" value="NAD(P)-binding Rossmann-fold domains"/>
    <property type="match status" value="1"/>
</dbReference>
<dbReference type="EMBL" id="CP053923">
    <property type="protein sequence ID" value="QNT70433.1"/>
    <property type="molecule type" value="Genomic_DNA"/>
</dbReference>
<dbReference type="KEGG" id="dvn:HQ394_15240"/>
<evidence type="ECO:0000259" key="11">
    <source>
        <dbReference type="Pfam" id="PF01370"/>
    </source>
</evidence>
<evidence type="ECO:0000256" key="2">
    <source>
        <dbReference type="ARBA" id="ARBA00001911"/>
    </source>
</evidence>
<dbReference type="CDD" id="cd05247">
    <property type="entry name" value="UDP_G4E_1_SDR_e"/>
    <property type="match status" value="1"/>
</dbReference>
<protein>
    <recommendedName>
        <fullName evidence="6 10">UDP-glucose 4-epimerase</fullName>
        <ecNumber evidence="5 10">5.1.3.2</ecNumber>
    </recommendedName>
</protein>
<evidence type="ECO:0000256" key="3">
    <source>
        <dbReference type="ARBA" id="ARBA00004947"/>
    </source>
</evidence>
<evidence type="ECO:0000313" key="13">
    <source>
        <dbReference type="Proteomes" id="UP000516369"/>
    </source>
</evidence>
<evidence type="ECO:0000256" key="8">
    <source>
        <dbReference type="ARBA" id="ARBA00023235"/>
    </source>
</evidence>
<accession>A0A7H1N3Z7</accession>
<evidence type="ECO:0000256" key="1">
    <source>
        <dbReference type="ARBA" id="ARBA00000083"/>
    </source>
</evidence>
<gene>
    <name evidence="12" type="primary">galE</name>
    <name evidence="12" type="ORF">HQ394_15240</name>
</gene>
<reference evidence="12 13" key="1">
    <citation type="submission" date="2020-05" db="EMBL/GenBank/DDBJ databases">
        <title>Complete closed genome sequence of Defluviicoccus vanus.</title>
        <authorList>
            <person name="Bessarab I."/>
            <person name="Arumugam K."/>
            <person name="Maszenan A.M."/>
            <person name="Seviour R.J."/>
            <person name="Williams R.B."/>
        </authorList>
    </citation>
    <scope>NUCLEOTIDE SEQUENCE [LARGE SCALE GENOMIC DNA]</scope>
    <source>
        <strain evidence="12 13">Ben 114</strain>
    </source>
</reference>
<dbReference type="NCBIfam" id="TIGR01179">
    <property type="entry name" value="galE"/>
    <property type="match status" value="1"/>
</dbReference>
<dbReference type="InterPro" id="IPR005886">
    <property type="entry name" value="UDP_G4E"/>
</dbReference>
<sequence length="332" mass="35946">MRVRKKAMVTGGAGYIGSHVTWALLEAGWDVVVIDDLSTGRRESVAAAAAFILGDVGEPVTINAALAEHRPDAVLHLAGSAIIPESVIDPLKYYRNNTAASRTLIEATVNAGIDAFLFSSTAAIYGVPPRMPIDEDMPTQPITPYGTSKLCTEFILRDVAAATSMRYVSLRYFNVAGADPKGRTGQSTPISTHLIKIACETIVGKRSFFNICGDDYPTPDGTCIRDYLHVSDLADLHVTAIEYLVAGGASEAFNCGYGHGYSVAEVANVIRQVAGGHIDARIAPRRPGDPPQLVADARKIRRQFGWQPKYDDLRFIVETALAWERWLQARAA</sequence>